<evidence type="ECO:0000256" key="4">
    <source>
        <dbReference type="ARBA" id="ARBA00023136"/>
    </source>
</evidence>
<gene>
    <name evidence="6" type="ORF">NEOLEDRAFT_1120276</name>
</gene>
<comment type="catalytic activity">
    <reaction evidence="5">
        <text>[protein]-C-terminal S-[(2E,6E)-farnesyl]-L-cysteine + S-adenosyl-L-methionine = [protein]-C-terminal S-[(2E,6E)-farnesyl]-L-cysteine methyl ester + S-adenosyl-L-homocysteine</text>
        <dbReference type="Rhea" id="RHEA:21672"/>
        <dbReference type="Rhea" id="RHEA-COMP:12125"/>
        <dbReference type="Rhea" id="RHEA-COMP:12126"/>
        <dbReference type="ChEBI" id="CHEBI:57856"/>
        <dbReference type="ChEBI" id="CHEBI:59789"/>
        <dbReference type="ChEBI" id="CHEBI:90510"/>
        <dbReference type="ChEBI" id="CHEBI:90511"/>
        <dbReference type="EC" id="2.1.1.100"/>
    </reaction>
</comment>
<accession>A0A165Q6Z2</accession>
<dbReference type="AlphaFoldDB" id="A0A165Q6Z2"/>
<evidence type="ECO:0000256" key="5">
    <source>
        <dbReference type="RuleBase" id="RU362022"/>
    </source>
</evidence>
<dbReference type="EC" id="2.1.1.100" evidence="5"/>
<evidence type="ECO:0000313" key="7">
    <source>
        <dbReference type="Proteomes" id="UP000076761"/>
    </source>
</evidence>
<keyword evidence="4" id="KW-0472">Membrane</keyword>
<evidence type="ECO:0000313" key="6">
    <source>
        <dbReference type="EMBL" id="KZT22003.1"/>
    </source>
</evidence>
<reference evidence="6 7" key="1">
    <citation type="journal article" date="2016" name="Mol. Biol. Evol.">
        <title>Comparative Genomics of Early-Diverging Mushroom-Forming Fungi Provides Insights into the Origins of Lignocellulose Decay Capabilities.</title>
        <authorList>
            <person name="Nagy L.G."/>
            <person name="Riley R."/>
            <person name="Tritt A."/>
            <person name="Adam C."/>
            <person name="Daum C."/>
            <person name="Floudas D."/>
            <person name="Sun H."/>
            <person name="Yadav J.S."/>
            <person name="Pangilinan J."/>
            <person name="Larsson K.H."/>
            <person name="Matsuura K."/>
            <person name="Barry K."/>
            <person name="Labutti K."/>
            <person name="Kuo R."/>
            <person name="Ohm R.A."/>
            <person name="Bhattacharya S.S."/>
            <person name="Shirouzu T."/>
            <person name="Yoshinaga Y."/>
            <person name="Martin F.M."/>
            <person name="Grigoriev I.V."/>
            <person name="Hibbett D.S."/>
        </authorList>
    </citation>
    <scope>NUCLEOTIDE SEQUENCE [LARGE SCALE GENOMIC DNA]</scope>
    <source>
        <strain evidence="6 7">HHB14362 ss-1</strain>
    </source>
</reference>
<keyword evidence="3" id="KW-1133">Transmembrane helix</keyword>
<dbReference type="PANTHER" id="PTHR12714">
    <property type="entry name" value="PROTEIN-S ISOPRENYLCYSTEINE O-METHYLTRANSFERASE"/>
    <property type="match status" value="1"/>
</dbReference>
<dbReference type="GO" id="GO:0032259">
    <property type="term" value="P:methylation"/>
    <property type="evidence" value="ECO:0007669"/>
    <property type="project" value="UniProtKB-KW"/>
</dbReference>
<keyword evidence="7" id="KW-1185">Reference proteome</keyword>
<dbReference type="GO" id="GO:0005789">
    <property type="term" value="C:endoplasmic reticulum membrane"/>
    <property type="evidence" value="ECO:0007669"/>
    <property type="project" value="UniProtKB-SubCell"/>
</dbReference>
<comment type="subcellular location">
    <subcellularLocation>
        <location evidence="5">Endoplasmic reticulum membrane</location>
        <topology evidence="5">Multi-pass membrane protein</topology>
    </subcellularLocation>
    <subcellularLocation>
        <location evidence="1">Membrane</location>
        <topology evidence="1">Multi-pass membrane protein</topology>
    </subcellularLocation>
</comment>
<dbReference type="GO" id="GO:0004671">
    <property type="term" value="F:protein C-terminal S-isoprenylcysteine carboxyl O-methyltransferase activity"/>
    <property type="evidence" value="ECO:0007669"/>
    <property type="project" value="UniProtKB-EC"/>
</dbReference>
<keyword evidence="2" id="KW-0812">Transmembrane</keyword>
<dbReference type="PANTHER" id="PTHR12714:SF24">
    <property type="entry name" value="SLR1182 PROTEIN"/>
    <property type="match status" value="1"/>
</dbReference>
<dbReference type="Proteomes" id="UP000076761">
    <property type="component" value="Unassembled WGS sequence"/>
</dbReference>
<keyword evidence="5" id="KW-0949">S-adenosyl-L-methionine</keyword>
<comment type="similarity">
    <text evidence="5">Belongs to the class VI-like SAM-binding methyltransferase superfamily. Isoprenylcysteine carboxyl methyltransferase family.</text>
</comment>
<evidence type="ECO:0000256" key="2">
    <source>
        <dbReference type="ARBA" id="ARBA00022692"/>
    </source>
</evidence>
<evidence type="ECO:0000256" key="3">
    <source>
        <dbReference type="ARBA" id="ARBA00022989"/>
    </source>
</evidence>
<dbReference type="Pfam" id="PF04140">
    <property type="entry name" value="ICMT"/>
    <property type="match status" value="1"/>
</dbReference>
<sequence length="180" mass="19890">MNGLGEAMLILAHTAPYHSSTDGIISTLGLSPNSVASIRINPSFLLGTLMTSLGAYIRHVCYRTLGRFYTFELSIRGEHQLVTGGPYSVVRHPAYTGGILATIGIHFCIFGPGSLLRASGILDSEVGKIITGGAVLHFIFNTALRVHRTIEEDRVLRQQFGERWKQWAARVQYRLVPYVF</sequence>
<keyword evidence="5" id="KW-0256">Endoplasmic reticulum</keyword>
<dbReference type="OrthoDB" id="422086at2759"/>
<dbReference type="STRING" id="1314782.A0A165Q6Z2"/>
<keyword evidence="5" id="KW-0808">Transferase</keyword>
<name>A0A165Q6Z2_9AGAM</name>
<protein>
    <recommendedName>
        <fullName evidence="5">Protein-S-isoprenylcysteine O-methyltransferase</fullName>
        <ecNumber evidence="5">2.1.1.100</ecNumber>
    </recommendedName>
</protein>
<organism evidence="6 7">
    <name type="scientific">Neolentinus lepideus HHB14362 ss-1</name>
    <dbReference type="NCBI Taxonomy" id="1314782"/>
    <lineage>
        <taxon>Eukaryota</taxon>
        <taxon>Fungi</taxon>
        <taxon>Dikarya</taxon>
        <taxon>Basidiomycota</taxon>
        <taxon>Agaricomycotina</taxon>
        <taxon>Agaricomycetes</taxon>
        <taxon>Gloeophyllales</taxon>
        <taxon>Gloeophyllaceae</taxon>
        <taxon>Neolentinus</taxon>
    </lineage>
</organism>
<dbReference type="InParanoid" id="A0A165Q6Z2"/>
<evidence type="ECO:0000256" key="1">
    <source>
        <dbReference type="ARBA" id="ARBA00004141"/>
    </source>
</evidence>
<keyword evidence="5" id="KW-0489">Methyltransferase</keyword>
<dbReference type="Gene3D" id="1.20.120.1630">
    <property type="match status" value="1"/>
</dbReference>
<proteinExistence type="inferred from homology"/>
<dbReference type="InterPro" id="IPR007269">
    <property type="entry name" value="ICMT_MeTrfase"/>
</dbReference>
<dbReference type="EMBL" id="KV425600">
    <property type="protein sequence ID" value="KZT22003.1"/>
    <property type="molecule type" value="Genomic_DNA"/>
</dbReference>